<dbReference type="KEGG" id="manr:MPAN_015280"/>
<evidence type="ECO:0000313" key="1">
    <source>
        <dbReference type="EMBL" id="BCR36635.1"/>
    </source>
</evidence>
<protein>
    <submittedName>
        <fullName evidence="1">Uncharacterized protein</fullName>
    </submittedName>
</protein>
<proteinExistence type="predicted"/>
<dbReference type="AlphaFoldDB" id="A0A7U9THN3"/>
<sequence>MAKKSGYSKVQFFYMSKYKAINPRRADKMARVYKKHAKVEYDNPNETWKDAYHVNLVKLALMILLYVYSNDDEKVSRKELKHIKKLNKEEERYLTKDDQKEIYNLAVKKMTLSSFLEYVEKQDYKENIFNDACDRAKKSMIKNRVYDRLLDNLKEEFKRYAS</sequence>
<organism evidence="1 2">
    <name type="scientific">Mariniplasma anaerobium</name>
    <dbReference type="NCBI Taxonomy" id="2735436"/>
    <lineage>
        <taxon>Bacteria</taxon>
        <taxon>Bacillati</taxon>
        <taxon>Mycoplasmatota</taxon>
        <taxon>Mollicutes</taxon>
        <taxon>Acholeplasmatales</taxon>
        <taxon>Acholeplasmataceae</taxon>
        <taxon>Mariniplasma</taxon>
    </lineage>
</organism>
<dbReference type="RefSeq" id="WP_176239281.1">
    <property type="nucleotide sequence ID" value="NZ_AP024412.1"/>
</dbReference>
<accession>A0A7U9THN3</accession>
<dbReference type="Proteomes" id="UP000620133">
    <property type="component" value="Chromosome"/>
</dbReference>
<gene>
    <name evidence="1" type="ORF">MPAN_015280</name>
</gene>
<dbReference type="EMBL" id="AP024412">
    <property type="protein sequence ID" value="BCR36635.1"/>
    <property type="molecule type" value="Genomic_DNA"/>
</dbReference>
<reference evidence="1" key="1">
    <citation type="submission" date="2021-01" db="EMBL/GenBank/DDBJ databases">
        <title>Draft genome sequence of Acholeplasmataceae bacterium strain Mahy22.</title>
        <authorList>
            <person name="Watanabe M."/>
            <person name="Kojima H."/>
            <person name="Fukui M."/>
        </authorList>
    </citation>
    <scope>NUCLEOTIDE SEQUENCE</scope>
    <source>
        <strain evidence="1">Mahy22</strain>
    </source>
</reference>
<name>A0A7U9THN3_9MOLU</name>
<evidence type="ECO:0000313" key="2">
    <source>
        <dbReference type="Proteomes" id="UP000620133"/>
    </source>
</evidence>
<keyword evidence="2" id="KW-1185">Reference proteome</keyword>